<dbReference type="Proteomes" id="UP001230426">
    <property type="component" value="Unassembled WGS sequence"/>
</dbReference>
<sequence>MSTDPKRRTAFITGLRELADFVEANPEIPIPRASIPVHYFPERVTDSEMCAEVDRIAELLGTEIDPVHLPHDHYMTARHFGPISYEAVAILAGARARHEALTSYRDCVTPDTDTVHAA</sequence>
<evidence type="ECO:0000313" key="1">
    <source>
        <dbReference type="EMBL" id="MDP9865587.1"/>
    </source>
</evidence>
<evidence type="ECO:0000313" key="2">
    <source>
        <dbReference type="Proteomes" id="UP001230426"/>
    </source>
</evidence>
<name>A0ABT9R8L9_9ACTN</name>
<protein>
    <submittedName>
        <fullName evidence="1">Uncharacterized protein</fullName>
    </submittedName>
</protein>
<accession>A0ABT9R8L9</accession>
<dbReference type="EMBL" id="JAUSRB010000002">
    <property type="protein sequence ID" value="MDP9865587.1"/>
    <property type="molecule type" value="Genomic_DNA"/>
</dbReference>
<proteinExistence type="predicted"/>
<comment type="caution">
    <text evidence="1">The sequence shown here is derived from an EMBL/GenBank/DDBJ whole genome shotgun (WGS) entry which is preliminary data.</text>
</comment>
<organism evidence="1 2">
    <name type="scientific">Streptosporangium brasiliense</name>
    <dbReference type="NCBI Taxonomy" id="47480"/>
    <lineage>
        <taxon>Bacteria</taxon>
        <taxon>Bacillati</taxon>
        <taxon>Actinomycetota</taxon>
        <taxon>Actinomycetes</taxon>
        <taxon>Streptosporangiales</taxon>
        <taxon>Streptosporangiaceae</taxon>
        <taxon>Streptosporangium</taxon>
    </lineage>
</organism>
<reference evidence="1 2" key="1">
    <citation type="submission" date="2023-07" db="EMBL/GenBank/DDBJ databases">
        <title>Sequencing the genomes of 1000 actinobacteria strains.</title>
        <authorList>
            <person name="Klenk H.-P."/>
        </authorList>
    </citation>
    <scope>NUCLEOTIDE SEQUENCE [LARGE SCALE GENOMIC DNA]</scope>
    <source>
        <strain evidence="1 2">DSM 44109</strain>
    </source>
</reference>
<dbReference type="RefSeq" id="WP_306865164.1">
    <property type="nucleotide sequence ID" value="NZ_JAUSRB010000002.1"/>
</dbReference>
<gene>
    <name evidence="1" type="ORF">J2S55_004853</name>
</gene>
<keyword evidence="2" id="KW-1185">Reference proteome</keyword>